<dbReference type="AlphaFoldDB" id="A0A8X6U765"/>
<evidence type="ECO:0000256" key="1">
    <source>
        <dbReference type="SAM" id="SignalP"/>
    </source>
</evidence>
<sequence length="105" mass="11758">MLSSNTICCTVLTLLHVVTLTMNNNVTLKSIARLLLENILDKRYRSRSLKVFYDCTNAVCLKFCLNSCTHGTFTNGSSVQINFYHHTAKAYLGSANYDTALKIDT</sequence>
<organism evidence="2 3">
    <name type="scientific">Nephila pilipes</name>
    <name type="common">Giant wood spider</name>
    <name type="synonym">Nephila maculata</name>
    <dbReference type="NCBI Taxonomy" id="299642"/>
    <lineage>
        <taxon>Eukaryota</taxon>
        <taxon>Metazoa</taxon>
        <taxon>Ecdysozoa</taxon>
        <taxon>Arthropoda</taxon>
        <taxon>Chelicerata</taxon>
        <taxon>Arachnida</taxon>
        <taxon>Araneae</taxon>
        <taxon>Araneomorphae</taxon>
        <taxon>Entelegynae</taxon>
        <taxon>Araneoidea</taxon>
        <taxon>Nephilidae</taxon>
        <taxon>Nephila</taxon>
    </lineage>
</organism>
<evidence type="ECO:0000313" key="3">
    <source>
        <dbReference type="Proteomes" id="UP000887013"/>
    </source>
</evidence>
<accession>A0A8X6U765</accession>
<comment type="caution">
    <text evidence="2">The sequence shown here is derived from an EMBL/GenBank/DDBJ whole genome shotgun (WGS) entry which is preliminary data.</text>
</comment>
<proteinExistence type="predicted"/>
<dbReference type="Proteomes" id="UP000887013">
    <property type="component" value="Unassembled WGS sequence"/>
</dbReference>
<reference evidence="2" key="1">
    <citation type="submission" date="2020-08" db="EMBL/GenBank/DDBJ databases">
        <title>Multicomponent nature underlies the extraordinary mechanical properties of spider dragline silk.</title>
        <authorList>
            <person name="Kono N."/>
            <person name="Nakamura H."/>
            <person name="Mori M."/>
            <person name="Yoshida Y."/>
            <person name="Ohtoshi R."/>
            <person name="Malay A.D."/>
            <person name="Moran D.A.P."/>
            <person name="Tomita M."/>
            <person name="Numata K."/>
            <person name="Arakawa K."/>
        </authorList>
    </citation>
    <scope>NUCLEOTIDE SEQUENCE</scope>
</reference>
<keyword evidence="3" id="KW-1185">Reference proteome</keyword>
<protein>
    <recommendedName>
        <fullName evidence="4">Secreted protein</fullName>
    </recommendedName>
</protein>
<feature type="signal peptide" evidence="1">
    <location>
        <begin position="1"/>
        <end position="23"/>
    </location>
</feature>
<feature type="chain" id="PRO_5036480229" description="Secreted protein" evidence="1">
    <location>
        <begin position="24"/>
        <end position="105"/>
    </location>
</feature>
<dbReference type="EMBL" id="BMAW01072875">
    <property type="protein sequence ID" value="GFT85152.1"/>
    <property type="molecule type" value="Genomic_DNA"/>
</dbReference>
<keyword evidence="1" id="KW-0732">Signal</keyword>
<name>A0A8X6U765_NEPPI</name>
<gene>
    <name evidence="2" type="ORF">NPIL_209741</name>
</gene>
<evidence type="ECO:0008006" key="4">
    <source>
        <dbReference type="Google" id="ProtNLM"/>
    </source>
</evidence>
<evidence type="ECO:0000313" key="2">
    <source>
        <dbReference type="EMBL" id="GFT85152.1"/>
    </source>
</evidence>